<feature type="domain" description="Pyruvate carboxyltransferase" evidence="4">
    <location>
        <begin position="4"/>
        <end position="264"/>
    </location>
</feature>
<dbReference type="InterPro" id="IPR000891">
    <property type="entry name" value="PYR_CT"/>
</dbReference>
<dbReference type="RefSeq" id="WP_077243770.1">
    <property type="nucleotide sequence ID" value="NZ_MUZR01000008.1"/>
</dbReference>
<dbReference type="SUPFAM" id="SSF51569">
    <property type="entry name" value="Aldolase"/>
    <property type="match status" value="1"/>
</dbReference>
<dbReference type="InterPro" id="IPR055268">
    <property type="entry name" value="PCB-like"/>
</dbReference>
<evidence type="ECO:0000313" key="5">
    <source>
        <dbReference type="EMBL" id="OOC10896.1"/>
    </source>
</evidence>
<dbReference type="Gene3D" id="3.20.20.70">
    <property type="entry name" value="Aldolase class I"/>
    <property type="match status" value="1"/>
</dbReference>
<dbReference type="PROSITE" id="PS00188">
    <property type="entry name" value="BIOTIN"/>
    <property type="match status" value="1"/>
</dbReference>
<sequence length="617" mass="66157">MDRVRLTDVTLRDGHQCLIATRLRTEDMLPACAQLDAIGFHSLEVWGGATFDACLRYLGEDPWERLHRLKAALPRTPLQMLLRGQNLLGYRHYADDVVRAFVERAVAGGIDIIRIFDAMNDARNLRVAIEATRETGAHAQGTLCYTTGPVHDSAQFVALARELTAMGAQSIAIKDMAGLLTPSATRELVTELVDALDVPVHLHAHATSGLSELCHWEAIRAGCRHIETALTPFAGGTSHPPTESMVAALAGTEHDTGLDLEALQTVARHFHDVRPKYRRFESRFTGVDTRVQVNQVPGGMVSNLASQLREQGALDHFDAVLEEVPRVREDLGYPPLVTPTSQIVGTQAVLNVLSGERYARITNEVKRYLGGHYGRAPGPVNETVRRQAIADGPVLEERPADRLEPEMERLTADAGDLAESPEDVLTCALFPEIGRRFLEDRRAGTLAPEPLDLPGDDRPGCPAPRRFTVQLDGEAHEVEIRGSGPRDDGTRNLFLSVDGVPEEIGLVTHDSIELAPWGSSATAPPASSPVAKSKPGPSAGPGDVTTTMPGTVVDILVAPGDPVEAGQAVVVVEAMKMESELVAPAGGTVTAVHVERGAAVTAGCVLVTVETAVATGD</sequence>
<keyword evidence="1" id="KW-0092">Biotin</keyword>
<evidence type="ECO:0000256" key="2">
    <source>
        <dbReference type="SAM" id="MobiDB-lite"/>
    </source>
</evidence>
<dbReference type="NCBIfam" id="NF006761">
    <property type="entry name" value="PRK09282.1"/>
    <property type="match status" value="1"/>
</dbReference>
<accession>A0A1V3A0R0</accession>
<dbReference type="PROSITE" id="PS50968">
    <property type="entry name" value="BIOTINYL_LIPOYL"/>
    <property type="match status" value="1"/>
</dbReference>
<gene>
    <name evidence="5" type="ORF">B1A74_03450</name>
</gene>
<proteinExistence type="predicted"/>
<dbReference type="InterPro" id="IPR005776">
    <property type="entry name" value="OadA"/>
</dbReference>
<dbReference type="InterPro" id="IPR000089">
    <property type="entry name" value="Biotin_lipoyl"/>
</dbReference>
<dbReference type="SUPFAM" id="SSF51230">
    <property type="entry name" value="Single hybrid motif"/>
    <property type="match status" value="1"/>
</dbReference>
<dbReference type="Pfam" id="PF00682">
    <property type="entry name" value="HMGL-like"/>
    <property type="match status" value="1"/>
</dbReference>
<dbReference type="OrthoDB" id="9760256at2"/>
<dbReference type="GO" id="GO:0004736">
    <property type="term" value="F:pyruvate carboxylase activity"/>
    <property type="evidence" value="ECO:0007669"/>
    <property type="project" value="UniProtKB-ARBA"/>
</dbReference>
<dbReference type="EMBL" id="MUZR01000008">
    <property type="protein sequence ID" value="OOC10896.1"/>
    <property type="molecule type" value="Genomic_DNA"/>
</dbReference>
<dbReference type="Gene3D" id="2.40.50.100">
    <property type="match status" value="1"/>
</dbReference>
<dbReference type="InterPro" id="IPR003379">
    <property type="entry name" value="Carboxylase_cons_dom"/>
</dbReference>
<evidence type="ECO:0000313" key="6">
    <source>
        <dbReference type="Proteomes" id="UP000189177"/>
    </source>
</evidence>
<feature type="compositionally biased region" description="Low complexity" evidence="2">
    <location>
        <begin position="518"/>
        <end position="537"/>
    </location>
</feature>
<evidence type="ECO:0000259" key="3">
    <source>
        <dbReference type="PROSITE" id="PS50968"/>
    </source>
</evidence>
<dbReference type="GO" id="GO:0006094">
    <property type="term" value="P:gluconeogenesis"/>
    <property type="evidence" value="ECO:0007669"/>
    <property type="project" value="TreeGrafter"/>
</dbReference>
<keyword evidence="6" id="KW-1185">Reference proteome</keyword>
<dbReference type="Proteomes" id="UP000189177">
    <property type="component" value="Unassembled WGS sequence"/>
</dbReference>
<feature type="domain" description="Lipoyl-binding" evidence="3">
    <location>
        <begin position="535"/>
        <end position="610"/>
    </location>
</feature>
<dbReference type="GO" id="GO:0006814">
    <property type="term" value="P:sodium ion transport"/>
    <property type="evidence" value="ECO:0007669"/>
    <property type="project" value="InterPro"/>
</dbReference>
<evidence type="ECO:0000256" key="1">
    <source>
        <dbReference type="ARBA" id="ARBA00023267"/>
    </source>
</evidence>
<dbReference type="InterPro" id="IPR011053">
    <property type="entry name" value="Single_hybrid_motif"/>
</dbReference>
<dbReference type="NCBIfam" id="TIGR01108">
    <property type="entry name" value="oadA"/>
    <property type="match status" value="1"/>
</dbReference>
<dbReference type="CDD" id="cd06850">
    <property type="entry name" value="biotinyl_domain"/>
    <property type="match status" value="1"/>
</dbReference>
<dbReference type="InterPro" id="IPR001882">
    <property type="entry name" value="Biotin_BS"/>
</dbReference>
<dbReference type="Pfam" id="PF00364">
    <property type="entry name" value="Biotin_lipoyl"/>
    <property type="match status" value="1"/>
</dbReference>
<dbReference type="InterPro" id="IPR013785">
    <property type="entry name" value="Aldolase_TIM"/>
</dbReference>
<name>A0A1V3A0R0_9GAMM</name>
<dbReference type="Pfam" id="PF02436">
    <property type="entry name" value="PYC_OADA"/>
    <property type="match status" value="1"/>
</dbReference>
<dbReference type="GO" id="GO:0005737">
    <property type="term" value="C:cytoplasm"/>
    <property type="evidence" value="ECO:0007669"/>
    <property type="project" value="TreeGrafter"/>
</dbReference>
<organism evidence="5 6">
    <name type="scientific">Thioalkalivibrio halophilus</name>
    <dbReference type="NCBI Taxonomy" id="252474"/>
    <lineage>
        <taxon>Bacteria</taxon>
        <taxon>Pseudomonadati</taxon>
        <taxon>Pseudomonadota</taxon>
        <taxon>Gammaproteobacteria</taxon>
        <taxon>Chromatiales</taxon>
        <taxon>Ectothiorhodospiraceae</taxon>
        <taxon>Thioalkalivibrio</taxon>
    </lineage>
</organism>
<dbReference type="PANTHER" id="PTHR43778">
    <property type="entry name" value="PYRUVATE CARBOXYLASE"/>
    <property type="match status" value="1"/>
</dbReference>
<feature type="region of interest" description="Disordered" evidence="2">
    <location>
        <begin position="518"/>
        <end position="547"/>
    </location>
</feature>
<dbReference type="GO" id="GO:0008948">
    <property type="term" value="F:oxaloacetate decarboxylase activity"/>
    <property type="evidence" value="ECO:0007669"/>
    <property type="project" value="InterPro"/>
</dbReference>
<dbReference type="PROSITE" id="PS50991">
    <property type="entry name" value="PYR_CT"/>
    <property type="match status" value="1"/>
</dbReference>
<evidence type="ECO:0000259" key="4">
    <source>
        <dbReference type="PROSITE" id="PS50991"/>
    </source>
</evidence>
<reference evidence="5 6" key="1">
    <citation type="submission" date="2017-02" db="EMBL/GenBank/DDBJ databases">
        <title>Genomic diversity within the haloalkaliphilic genus Thioalkalivibrio.</title>
        <authorList>
            <person name="Ahn A.-C."/>
            <person name="Meier-Kolthoff J."/>
            <person name="Overmars L."/>
            <person name="Richter M."/>
            <person name="Woyke T."/>
            <person name="Sorokin D.Y."/>
            <person name="Muyzer G."/>
        </authorList>
    </citation>
    <scope>NUCLEOTIDE SEQUENCE [LARGE SCALE GENOMIC DNA]</scope>
    <source>
        <strain evidence="5 6">HL17</strain>
    </source>
</reference>
<dbReference type="SUPFAM" id="SSF89000">
    <property type="entry name" value="post-HMGL domain-like"/>
    <property type="match status" value="1"/>
</dbReference>
<dbReference type="PANTHER" id="PTHR43778:SF2">
    <property type="entry name" value="PYRUVATE CARBOXYLASE, MITOCHONDRIAL"/>
    <property type="match status" value="1"/>
</dbReference>
<protein>
    <submittedName>
        <fullName evidence="5">Oxaloacetate decarboxylase subunit alpha</fullName>
    </submittedName>
</protein>
<comment type="caution">
    <text evidence="5">The sequence shown here is derived from an EMBL/GenBank/DDBJ whole genome shotgun (WGS) entry which is preliminary data.</text>
</comment>
<dbReference type="CDD" id="cd07937">
    <property type="entry name" value="DRE_TIM_PC_TC_5S"/>
    <property type="match status" value="1"/>
</dbReference>
<dbReference type="STRING" id="252474.B1A74_03450"/>
<dbReference type="AlphaFoldDB" id="A0A1V3A0R0"/>